<feature type="transmembrane region" description="Helical" evidence="4">
    <location>
        <begin position="226"/>
        <end position="246"/>
    </location>
</feature>
<keyword evidence="4" id="KW-1133">Transmembrane helix</keyword>
<feature type="transmembrane region" description="Helical" evidence="4">
    <location>
        <begin position="335"/>
        <end position="354"/>
    </location>
</feature>
<evidence type="ECO:0000256" key="4">
    <source>
        <dbReference type="SAM" id="Phobius"/>
    </source>
</evidence>
<feature type="transmembrane region" description="Helical" evidence="4">
    <location>
        <begin position="138"/>
        <end position="158"/>
    </location>
</feature>
<feature type="domain" description="Major facilitator superfamily (MFS) profile" evidence="5">
    <location>
        <begin position="94"/>
        <end position="491"/>
    </location>
</feature>
<proteinExistence type="inferred from homology"/>
<feature type="transmembrane region" description="Helical" evidence="4">
    <location>
        <begin position="194"/>
        <end position="214"/>
    </location>
</feature>
<evidence type="ECO:0000313" key="6">
    <source>
        <dbReference type="EMBL" id="ORZ32973.1"/>
    </source>
</evidence>
<dbReference type="InterPro" id="IPR020846">
    <property type="entry name" value="MFS_dom"/>
</dbReference>
<accession>A0A1Y2HH08</accession>
<comment type="caution">
    <text evidence="6">The sequence shown here is derived from an EMBL/GenBank/DDBJ whole genome shotgun (WGS) entry which is preliminary data.</text>
</comment>
<feature type="transmembrane region" description="Helical" evidence="4">
    <location>
        <begin position="392"/>
        <end position="416"/>
    </location>
</feature>
<evidence type="ECO:0000256" key="1">
    <source>
        <dbReference type="ARBA" id="ARBA00004141"/>
    </source>
</evidence>
<feature type="transmembrane region" description="Helical" evidence="4">
    <location>
        <begin position="305"/>
        <end position="323"/>
    </location>
</feature>
<dbReference type="PANTHER" id="PTHR11360:SF284">
    <property type="entry name" value="EG:103B4.3 PROTEIN-RELATED"/>
    <property type="match status" value="1"/>
</dbReference>
<evidence type="ECO:0000313" key="7">
    <source>
        <dbReference type="Proteomes" id="UP000193411"/>
    </source>
</evidence>
<dbReference type="AlphaFoldDB" id="A0A1Y2HH08"/>
<dbReference type="InterPro" id="IPR011701">
    <property type="entry name" value="MFS"/>
</dbReference>
<dbReference type="GO" id="GO:0022857">
    <property type="term" value="F:transmembrane transporter activity"/>
    <property type="evidence" value="ECO:0007669"/>
    <property type="project" value="InterPro"/>
</dbReference>
<dbReference type="Proteomes" id="UP000193411">
    <property type="component" value="Unassembled WGS sequence"/>
</dbReference>
<protein>
    <submittedName>
        <fullName evidence="6">Major facilitator superfamily domain-containing protein</fullName>
    </submittedName>
</protein>
<evidence type="ECO:0000259" key="5">
    <source>
        <dbReference type="PROSITE" id="PS50850"/>
    </source>
</evidence>
<organism evidence="6 7">
    <name type="scientific">Catenaria anguillulae PL171</name>
    <dbReference type="NCBI Taxonomy" id="765915"/>
    <lineage>
        <taxon>Eukaryota</taxon>
        <taxon>Fungi</taxon>
        <taxon>Fungi incertae sedis</taxon>
        <taxon>Blastocladiomycota</taxon>
        <taxon>Blastocladiomycetes</taxon>
        <taxon>Blastocladiales</taxon>
        <taxon>Catenariaceae</taxon>
        <taxon>Catenaria</taxon>
    </lineage>
</organism>
<reference evidence="6 7" key="1">
    <citation type="submission" date="2016-07" db="EMBL/GenBank/DDBJ databases">
        <title>Pervasive Adenine N6-methylation of Active Genes in Fungi.</title>
        <authorList>
            <consortium name="DOE Joint Genome Institute"/>
            <person name="Mondo S.J."/>
            <person name="Dannebaum R.O."/>
            <person name="Kuo R.C."/>
            <person name="Labutti K."/>
            <person name="Haridas S."/>
            <person name="Kuo A."/>
            <person name="Salamov A."/>
            <person name="Ahrendt S.R."/>
            <person name="Lipzen A."/>
            <person name="Sullivan W."/>
            <person name="Andreopoulos W.B."/>
            <person name="Clum A."/>
            <person name="Lindquist E."/>
            <person name="Daum C."/>
            <person name="Ramamoorthy G.K."/>
            <person name="Gryganskyi A."/>
            <person name="Culley D."/>
            <person name="Magnuson J.K."/>
            <person name="James T.Y."/>
            <person name="O'Malley M.A."/>
            <person name="Stajich J.E."/>
            <person name="Spatafora J.W."/>
            <person name="Visel A."/>
            <person name="Grigoriev I.V."/>
        </authorList>
    </citation>
    <scope>NUCLEOTIDE SEQUENCE [LARGE SCALE GENOMIC DNA]</scope>
    <source>
        <strain evidence="6 7">PL171</strain>
    </source>
</reference>
<keyword evidence="4" id="KW-0812">Transmembrane</keyword>
<dbReference type="OrthoDB" id="2213137at2759"/>
<dbReference type="Pfam" id="PF07690">
    <property type="entry name" value="MFS_1"/>
    <property type="match status" value="1"/>
</dbReference>
<keyword evidence="7" id="KW-1185">Reference proteome</keyword>
<dbReference type="PANTHER" id="PTHR11360">
    <property type="entry name" value="MONOCARBOXYLATE TRANSPORTER"/>
    <property type="match status" value="1"/>
</dbReference>
<evidence type="ECO:0000256" key="2">
    <source>
        <dbReference type="ARBA" id="ARBA00006727"/>
    </source>
</evidence>
<dbReference type="PROSITE" id="PS50850">
    <property type="entry name" value="MFS"/>
    <property type="match status" value="1"/>
</dbReference>
<feature type="transmembrane region" description="Helical" evidence="4">
    <location>
        <begin position="366"/>
        <end position="386"/>
    </location>
</feature>
<dbReference type="Gene3D" id="1.20.1250.20">
    <property type="entry name" value="MFS general substrate transporter like domains"/>
    <property type="match status" value="1"/>
</dbReference>
<feature type="transmembrane region" description="Helical" evidence="4">
    <location>
        <begin position="170"/>
        <end position="188"/>
    </location>
</feature>
<feature type="transmembrane region" description="Helical" evidence="4">
    <location>
        <begin position="428"/>
        <end position="453"/>
    </location>
</feature>
<sequence length="499" mass="52414">TASNHNNHLNAYTATNTHSTVGTDTPAARPPRHADHAEEQVNLHPSAPLAGNASDSDDATLTASATHAPADAIAKATDDEEPEEYPGQVDGGLTAWLVVLSSFLTHVGAFGLQYSYGVFQAWYSDTPYDPLPPGTPKWLISLIGTLGPCSMFIAGLFAGRWAERHGFRPTMFAGAIVLTAGMVLASFATEAWHLALTQGVMYGIGSALLYFPAVALPTQWWVKRRAFAVGLAVAGSGVGGLVYAQVVAALLPAVGARWTLRIMGLASGVLLALAAALAETRLPRRKVSGPIIDTTMLRNPKFTPMLVGAVLTPFGFLLPYYYLPTYVVQIAGLPLSFATTLLTVLNALSIVGRVSMGYLADRAGNINSFIASVMLAGVGMFVFWGFAGSSQAMLIVFVALFGFTAGGFISLMPTVAAQLYGVATLPSILGLLYAATAAGNLAGNPIAGALILAIEGSEALPSKSYALAIGFASFMMIAGTMGTVYLRFRVLDKRFWVAL</sequence>
<feature type="transmembrane region" description="Helical" evidence="4">
    <location>
        <begin position="95"/>
        <end position="118"/>
    </location>
</feature>
<dbReference type="InterPro" id="IPR050327">
    <property type="entry name" value="Proton-linked_MCT"/>
</dbReference>
<feature type="non-terminal residue" evidence="6">
    <location>
        <position position="1"/>
    </location>
</feature>
<feature type="transmembrane region" description="Helical" evidence="4">
    <location>
        <begin position="465"/>
        <end position="486"/>
    </location>
</feature>
<comment type="similarity">
    <text evidence="2">Belongs to the major facilitator superfamily. Monocarboxylate porter (TC 2.A.1.13) family.</text>
</comment>
<evidence type="ECO:0000256" key="3">
    <source>
        <dbReference type="SAM" id="MobiDB-lite"/>
    </source>
</evidence>
<feature type="transmembrane region" description="Helical" evidence="4">
    <location>
        <begin position="258"/>
        <end position="278"/>
    </location>
</feature>
<feature type="compositionally biased region" description="Polar residues" evidence="3">
    <location>
        <begin position="1"/>
        <end position="22"/>
    </location>
</feature>
<dbReference type="CDD" id="cd17352">
    <property type="entry name" value="MFS_MCT_SLC16"/>
    <property type="match status" value="1"/>
</dbReference>
<dbReference type="InterPro" id="IPR036259">
    <property type="entry name" value="MFS_trans_sf"/>
</dbReference>
<gene>
    <name evidence="6" type="ORF">BCR44DRAFT_90246</name>
</gene>
<dbReference type="SUPFAM" id="SSF103473">
    <property type="entry name" value="MFS general substrate transporter"/>
    <property type="match status" value="1"/>
</dbReference>
<keyword evidence="4" id="KW-0472">Membrane</keyword>
<comment type="subcellular location">
    <subcellularLocation>
        <location evidence="1">Membrane</location>
        <topology evidence="1">Multi-pass membrane protein</topology>
    </subcellularLocation>
</comment>
<feature type="region of interest" description="Disordered" evidence="3">
    <location>
        <begin position="1"/>
        <end position="39"/>
    </location>
</feature>
<name>A0A1Y2HH08_9FUNG</name>
<dbReference type="EMBL" id="MCFL01000040">
    <property type="protein sequence ID" value="ORZ32973.1"/>
    <property type="molecule type" value="Genomic_DNA"/>
</dbReference>
<dbReference type="GO" id="GO:0016020">
    <property type="term" value="C:membrane"/>
    <property type="evidence" value="ECO:0007669"/>
    <property type="project" value="UniProtKB-SubCell"/>
</dbReference>